<dbReference type="InterPro" id="IPR003689">
    <property type="entry name" value="ZIP"/>
</dbReference>
<evidence type="ECO:0000256" key="2">
    <source>
        <dbReference type="ARBA" id="ARBA00022692"/>
    </source>
</evidence>
<name>A0A815HQU8_9BILA</name>
<comment type="subcellular location">
    <subcellularLocation>
        <location evidence="1">Membrane</location>
        <topology evidence="1">Multi-pass membrane protein</topology>
    </subcellularLocation>
</comment>
<dbReference type="Proteomes" id="UP000663889">
    <property type="component" value="Unassembled WGS sequence"/>
</dbReference>
<sequence length="147" mass="16716">MTTGYLNLLANFINSVTHGALLGGSFSVIPLIGLTTLARILIHEIHHEIGDFAIFLRSGFDLWQATKALFLTGLGGVIETSIALFYLHLIHSIEYQSFLKFLIKINLFLFKYFMALVKTVPDLLKENDLMHDIEEEFLKIIIIIVFF</sequence>
<dbReference type="AlphaFoldDB" id="A0A815HQU8"/>
<dbReference type="Proteomes" id="UP000663874">
    <property type="component" value="Unassembled WGS sequence"/>
</dbReference>
<evidence type="ECO:0000256" key="5">
    <source>
        <dbReference type="SAM" id="Phobius"/>
    </source>
</evidence>
<keyword evidence="3 5" id="KW-1133">Transmembrane helix</keyword>
<protein>
    <submittedName>
        <fullName evidence="6">Uncharacterized protein</fullName>
    </submittedName>
</protein>
<comment type="caution">
    <text evidence="6">The sequence shown here is derived from an EMBL/GenBank/DDBJ whole genome shotgun (WGS) entry which is preliminary data.</text>
</comment>
<dbReference type="EMBL" id="CAJOBE010007245">
    <property type="protein sequence ID" value="CAF4030707.1"/>
    <property type="molecule type" value="Genomic_DNA"/>
</dbReference>
<feature type="transmembrane region" description="Helical" evidence="5">
    <location>
        <begin position="68"/>
        <end position="89"/>
    </location>
</feature>
<evidence type="ECO:0000313" key="8">
    <source>
        <dbReference type="Proteomes" id="UP000663889"/>
    </source>
</evidence>
<dbReference type="GO" id="GO:0006882">
    <property type="term" value="P:intracellular zinc ion homeostasis"/>
    <property type="evidence" value="ECO:0007669"/>
    <property type="project" value="TreeGrafter"/>
</dbReference>
<evidence type="ECO:0000313" key="6">
    <source>
        <dbReference type="EMBL" id="CAF1355864.1"/>
    </source>
</evidence>
<dbReference type="EMBL" id="CAJNOU010002878">
    <property type="protein sequence ID" value="CAF1355864.1"/>
    <property type="molecule type" value="Genomic_DNA"/>
</dbReference>
<dbReference type="Pfam" id="PF02535">
    <property type="entry name" value="Zip"/>
    <property type="match status" value="1"/>
</dbReference>
<feature type="transmembrane region" description="Helical" evidence="5">
    <location>
        <begin position="101"/>
        <end position="120"/>
    </location>
</feature>
<evidence type="ECO:0000256" key="4">
    <source>
        <dbReference type="ARBA" id="ARBA00023136"/>
    </source>
</evidence>
<feature type="transmembrane region" description="Helical" evidence="5">
    <location>
        <begin position="20"/>
        <end position="42"/>
    </location>
</feature>
<keyword evidence="2 5" id="KW-0812">Transmembrane</keyword>
<dbReference type="PANTHER" id="PTHR16950:SF16">
    <property type="entry name" value="ZINC TRANSPORTER ZIP13"/>
    <property type="match status" value="1"/>
</dbReference>
<organism evidence="6 8">
    <name type="scientific">Rotaria sordida</name>
    <dbReference type="NCBI Taxonomy" id="392033"/>
    <lineage>
        <taxon>Eukaryota</taxon>
        <taxon>Metazoa</taxon>
        <taxon>Spiralia</taxon>
        <taxon>Gnathifera</taxon>
        <taxon>Rotifera</taxon>
        <taxon>Eurotatoria</taxon>
        <taxon>Bdelloidea</taxon>
        <taxon>Philodinida</taxon>
        <taxon>Philodinidae</taxon>
        <taxon>Rotaria</taxon>
    </lineage>
</organism>
<gene>
    <name evidence="7" type="ORF">FNK824_LOCUS27627</name>
    <name evidence="6" type="ORF">SEV965_LOCUS29115</name>
</gene>
<reference evidence="6" key="1">
    <citation type="submission" date="2021-02" db="EMBL/GenBank/DDBJ databases">
        <authorList>
            <person name="Nowell W R."/>
        </authorList>
    </citation>
    <scope>NUCLEOTIDE SEQUENCE</scope>
</reference>
<evidence type="ECO:0000256" key="1">
    <source>
        <dbReference type="ARBA" id="ARBA00004141"/>
    </source>
</evidence>
<keyword evidence="4 5" id="KW-0472">Membrane</keyword>
<dbReference type="PANTHER" id="PTHR16950">
    <property type="entry name" value="ZINC TRANSPORTER SLC39A7 HISTIDINE-RICH MEMBRANE PROTEIN KE4"/>
    <property type="match status" value="1"/>
</dbReference>
<evidence type="ECO:0000313" key="7">
    <source>
        <dbReference type="EMBL" id="CAF4030707.1"/>
    </source>
</evidence>
<evidence type="ECO:0000256" key="3">
    <source>
        <dbReference type="ARBA" id="ARBA00022989"/>
    </source>
</evidence>
<dbReference type="GO" id="GO:0005385">
    <property type="term" value="F:zinc ion transmembrane transporter activity"/>
    <property type="evidence" value="ECO:0007669"/>
    <property type="project" value="TreeGrafter"/>
</dbReference>
<dbReference type="GO" id="GO:0016020">
    <property type="term" value="C:membrane"/>
    <property type="evidence" value="ECO:0007669"/>
    <property type="project" value="UniProtKB-SubCell"/>
</dbReference>
<proteinExistence type="predicted"/>
<accession>A0A815HQU8</accession>